<dbReference type="Pfam" id="PF00587">
    <property type="entry name" value="tRNA-synt_2b"/>
    <property type="match status" value="1"/>
</dbReference>
<feature type="domain" description="TGS" evidence="16">
    <location>
        <begin position="138"/>
        <end position="200"/>
    </location>
</feature>
<dbReference type="FunFam" id="3.10.20.30:FF:000006">
    <property type="entry name" value="Threonine--tRNA ligase, cytoplasmic"/>
    <property type="match status" value="1"/>
</dbReference>
<dbReference type="InterPro" id="IPR036621">
    <property type="entry name" value="Anticodon-bd_dom_sf"/>
</dbReference>
<name>A0A2S5BJ46_9BASI</name>
<feature type="region of interest" description="Disordered" evidence="14">
    <location>
        <begin position="38"/>
        <end position="96"/>
    </location>
</feature>
<dbReference type="EC" id="6.1.1.3" evidence="3"/>
<dbReference type="PRINTS" id="PR01047">
    <property type="entry name" value="TRNASYNTHTHR"/>
</dbReference>
<dbReference type="OrthoDB" id="5423599at2759"/>
<comment type="catalytic activity">
    <reaction evidence="11">
        <text>tRNA(Thr) + L-threonine + ATP = L-threonyl-tRNA(Thr) + AMP + diphosphate + H(+)</text>
        <dbReference type="Rhea" id="RHEA:24624"/>
        <dbReference type="Rhea" id="RHEA-COMP:9670"/>
        <dbReference type="Rhea" id="RHEA-COMP:9704"/>
        <dbReference type="ChEBI" id="CHEBI:15378"/>
        <dbReference type="ChEBI" id="CHEBI:30616"/>
        <dbReference type="ChEBI" id="CHEBI:33019"/>
        <dbReference type="ChEBI" id="CHEBI:57926"/>
        <dbReference type="ChEBI" id="CHEBI:78442"/>
        <dbReference type="ChEBI" id="CHEBI:78534"/>
        <dbReference type="ChEBI" id="CHEBI:456215"/>
        <dbReference type="EC" id="6.1.1.3"/>
    </reaction>
</comment>
<keyword evidence="6" id="KW-0547">Nucleotide-binding</keyword>
<dbReference type="SUPFAM" id="SSF52954">
    <property type="entry name" value="Class II aaRS ABD-related"/>
    <property type="match status" value="1"/>
</dbReference>
<reference evidence="17 18" key="1">
    <citation type="journal article" date="2018" name="Front. Microbiol.">
        <title>Prospects for Fungal Bioremediation of Acidic Radioactive Waste Sites: Characterization and Genome Sequence of Rhodotorula taiwanensis MD1149.</title>
        <authorList>
            <person name="Tkavc R."/>
            <person name="Matrosova V.Y."/>
            <person name="Grichenko O.E."/>
            <person name="Gostincar C."/>
            <person name="Volpe R.P."/>
            <person name="Klimenkova P."/>
            <person name="Gaidamakova E.K."/>
            <person name="Zhou C.E."/>
            <person name="Stewart B.J."/>
            <person name="Lyman M.G."/>
            <person name="Malfatti S.A."/>
            <person name="Rubinfeld B."/>
            <person name="Courtot M."/>
            <person name="Singh J."/>
            <person name="Dalgard C.L."/>
            <person name="Hamilton T."/>
            <person name="Frey K.G."/>
            <person name="Gunde-Cimerman N."/>
            <person name="Dugan L."/>
            <person name="Daly M.J."/>
        </authorList>
    </citation>
    <scope>NUCLEOTIDE SEQUENCE [LARGE SCALE GENOMIC DNA]</scope>
    <source>
        <strain evidence="17 18">MD1149</strain>
    </source>
</reference>
<gene>
    <name evidence="17" type="ORF">BMF94_0035</name>
</gene>
<feature type="compositionally biased region" description="Low complexity" evidence="14">
    <location>
        <begin position="63"/>
        <end position="84"/>
    </location>
</feature>
<evidence type="ECO:0000256" key="11">
    <source>
        <dbReference type="ARBA" id="ARBA00049515"/>
    </source>
</evidence>
<dbReference type="Proteomes" id="UP000237144">
    <property type="component" value="Unassembled WGS sequence"/>
</dbReference>
<dbReference type="InterPro" id="IPR006195">
    <property type="entry name" value="aa-tRNA-synth_II"/>
</dbReference>
<dbReference type="SUPFAM" id="SSF55681">
    <property type="entry name" value="Class II aaRS and biotin synthetases"/>
    <property type="match status" value="1"/>
</dbReference>
<evidence type="ECO:0000256" key="10">
    <source>
        <dbReference type="ARBA" id="ARBA00031900"/>
    </source>
</evidence>
<dbReference type="PANTHER" id="PTHR11451:SF46">
    <property type="entry name" value="THREONINE--TRNA LIGASE"/>
    <property type="match status" value="1"/>
</dbReference>
<keyword evidence="13" id="KW-0175">Coiled coil</keyword>
<dbReference type="InterPro" id="IPR047246">
    <property type="entry name" value="ThrRS_anticodon"/>
</dbReference>
<dbReference type="InterPro" id="IPR012675">
    <property type="entry name" value="Beta-grasp_dom_sf"/>
</dbReference>
<dbReference type="Gene3D" id="3.10.20.30">
    <property type="match status" value="1"/>
</dbReference>
<dbReference type="SMART" id="SM00863">
    <property type="entry name" value="tRNA_SAD"/>
    <property type="match status" value="1"/>
</dbReference>
<evidence type="ECO:0000256" key="2">
    <source>
        <dbReference type="ARBA" id="ARBA00008226"/>
    </source>
</evidence>
<dbReference type="CDD" id="cd00771">
    <property type="entry name" value="ThrRS_core"/>
    <property type="match status" value="1"/>
</dbReference>
<dbReference type="CDD" id="cd00860">
    <property type="entry name" value="ThrRS_anticodon"/>
    <property type="match status" value="1"/>
</dbReference>
<dbReference type="Pfam" id="PF03129">
    <property type="entry name" value="HGTP_anticodon"/>
    <property type="match status" value="1"/>
</dbReference>
<sequence>MLRRAVRLVEPSLTRSLLHATPCQSRLTARSLFSTTAPPTCRMSAPHPVHSTQVPSDPAASIPASGAPTTTPQAAGAPASAQAKAPKEKKPKKNAGDLAQGMAALELDPRPEYIASRNALFEQLKKEADEQLASMPREPITITLPDGSTRSGTSYETSPMAIALEISKGLAEKTVIAKVDGELWDMDRPFEKSASLELLDFEHPEGELHGQGRSCRWIELRELTPCPPGSPGKKVWWHSSAHILGECAERHYGCHLAIGPPTDEGFFYEFGMTDDRVVNQGDYPALETLAKNVVKEKQKFERLEMTKENLLKMFEYNPFKQRIISDKIPDGTSTTVYRCGTMIDLCRGPHIPHTGRVKSLSVLKNSASYFLGDQNNASLQRLYGISFPDTNSMKEYKKFLEEAAKRDHRRIGKDQELFFFHDLSPGSAFWLPHGTRIYNTLVEFMRRIPPKSEYRKRNYQEVITPNMFNSKLWETSGHWQNYAEDMFKLDVEKETFALKPMNCPSHCLIFASRDRSYRELPIRMADFGVLHRNEASGALTGLTRVRRFQQDDAHHFCMPEQIEEEMDVCFQFLNEVYGTFGFKFELKLSTRPEKFLGKIETWDEAERMLSKSLDKFVPGAWTVDPGDGAFYGPKIDITISDALRRKHQCATIQLDFQLPQRFDLTYRSAEGGDAANAAAGGADKLVRPVMIHRAILGSVERFTAILTEHFAGKWPFWLSPRQVVVIPVAAPHKEYAKEVAQKLWDAGLYADADLSDSTLPKKVRNGEIAQYNYIFVVGSEEMESRAVNVRNRDDAGNKKARTETIKLDEVLEKLLRLKNERRLDNELR</sequence>
<dbReference type="InterPro" id="IPR045864">
    <property type="entry name" value="aa-tRNA-synth_II/BPL/LPL"/>
</dbReference>
<accession>A0A2S5BJ46</accession>
<dbReference type="GO" id="GO:0004829">
    <property type="term" value="F:threonine-tRNA ligase activity"/>
    <property type="evidence" value="ECO:0007669"/>
    <property type="project" value="UniProtKB-EC"/>
</dbReference>
<dbReference type="InterPro" id="IPR012947">
    <property type="entry name" value="tRNA_SAD"/>
</dbReference>
<protein>
    <recommendedName>
        <fullName evidence="12">Probable threonine--tRNA ligase, cytoplasmic</fullName>
        <ecNumber evidence="3">6.1.1.3</ecNumber>
    </recommendedName>
    <alternativeName>
        <fullName evidence="10">Threonyl-tRNA synthetase</fullName>
    </alternativeName>
</protein>
<dbReference type="GO" id="GO:0005524">
    <property type="term" value="F:ATP binding"/>
    <property type="evidence" value="ECO:0007669"/>
    <property type="project" value="UniProtKB-KW"/>
</dbReference>
<evidence type="ECO:0000313" key="17">
    <source>
        <dbReference type="EMBL" id="POY76786.1"/>
    </source>
</evidence>
<dbReference type="PROSITE" id="PS50862">
    <property type="entry name" value="AA_TRNA_LIGASE_II"/>
    <property type="match status" value="1"/>
</dbReference>
<keyword evidence="5 17" id="KW-0436">Ligase</keyword>
<evidence type="ECO:0000256" key="3">
    <source>
        <dbReference type="ARBA" id="ARBA00013163"/>
    </source>
</evidence>
<dbReference type="InterPro" id="IPR004095">
    <property type="entry name" value="TGS"/>
</dbReference>
<evidence type="ECO:0000256" key="8">
    <source>
        <dbReference type="ARBA" id="ARBA00022917"/>
    </source>
</evidence>
<evidence type="ECO:0000259" key="16">
    <source>
        <dbReference type="PROSITE" id="PS51880"/>
    </source>
</evidence>
<comment type="caution">
    <text evidence="17">The sequence shown here is derived from an EMBL/GenBank/DDBJ whole genome shotgun (WGS) entry which is preliminary data.</text>
</comment>
<dbReference type="PROSITE" id="PS51880">
    <property type="entry name" value="TGS"/>
    <property type="match status" value="1"/>
</dbReference>
<evidence type="ECO:0000256" key="1">
    <source>
        <dbReference type="ARBA" id="ARBA00004496"/>
    </source>
</evidence>
<dbReference type="AlphaFoldDB" id="A0A2S5BJ46"/>
<feature type="coiled-coil region" evidence="13">
    <location>
        <begin position="286"/>
        <end position="313"/>
    </location>
</feature>
<dbReference type="InterPro" id="IPR012676">
    <property type="entry name" value="TGS-like"/>
</dbReference>
<evidence type="ECO:0000256" key="13">
    <source>
        <dbReference type="SAM" id="Coils"/>
    </source>
</evidence>
<dbReference type="PANTHER" id="PTHR11451">
    <property type="entry name" value="THREONINE-TRNA LIGASE"/>
    <property type="match status" value="1"/>
</dbReference>
<dbReference type="Gene3D" id="3.40.50.800">
    <property type="entry name" value="Anticodon-binding domain"/>
    <property type="match status" value="1"/>
</dbReference>
<dbReference type="InterPro" id="IPR004154">
    <property type="entry name" value="Anticodon-bd"/>
</dbReference>
<organism evidence="17 18">
    <name type="scientific">Rhodotorula taiwanensis</name>
    <dbReference type="NCBI Taxonomy" id="741276"/>
    <lineage>
        <taxon>Eukaryota</taxon>
        <taxon>Fungi</taxon>
        <taxon>Dikarya</taxon>
        <taxon>Basidiomycota</taxon>
        <taxon>Pucciniomycotina</taxon>
        <taxon>Microbotryomycetes</taxon>
        <taxon>Sporidiobolales</taxon>
        <taxon>Sporidiobolaceae</taxon>
        <taxon>Rhodotorula</taxon>
    </lineage>
</organism>
<dbReference type="SUPFAM" id="SSF55186">
    <property type="entry name" value="ThrRS/AlaRS common domain"/>
    <property type="match status" value="1"/>
</dbReference>
<dbReference type="InterPro" id="IPR018163">
    <property type="entry name" value="Thr/Ala-tRNA-synth_IIc_edit"/>
</dbReference>
<evidence type="ECO:0000256" key="7">
    <source>
        <dbReference type="ARBA" id="ARBA00022840"/>
    </source>
</evidence>
<dbReference type="Pfam" id="PF02824">
    <property type="entry name" value="TGS"/>
    <property type="match status" value="1"/>
</dbReference>
<feature type="domain" description="Aminoacyl-transfer RNA synthetases class-II family profile" evidence="15">
    <location>
        <begin position="426"/>
        <end position="715"/>
    </location>
</feature>
<dbReference type="Gene3D" id="3.30.930.10">
    <property type="entry name" value="Bira Bifunctional Protein, Domain 2"/>
    <property type="match status" value="1"/>
</dbReference>
<evidence type="ECO:0000256" key="4">
    <source>
        <dbReference type="ARBA" id="ARBA00022490"/>
    </source>
</evidence>
<dbReference type="EMBL" id="PJQD01000001">
    <property type="protein sequence ID" value="POY76786.1"/>
    <property type="molecule type" value="Genomic_DNA"/>
</dbReference>
<evidence type="ECO:0000256" key="6">
    <source>
        <dbReference type="ARBA" id="ARBA00022741"/>
    </source>
</evidence>
<dbReference type="CDD" id="cd01667">
    <property type="entry name" value="TGS_ThrRS"/>
    <property type="match status" value="1"/>
</dbReference>
<dbReference type="GO" id="GO:0006435">
    <property type="term" value="P:threonyl-tRNA aminoacylation"/>
    <property type="evidence" value="ECO:0007669"/>
    <property type="project" value="InterPro"/>
</dbReference>
<evidence type="ECO:0000259" key="15">
    <source>
        <dbReference type="PROSITE" id="PS50862"/>
    </source>
</evidence>
<evidence type="ECO:0000256" key="12">
    <source>
        <dbReference type="ARBA" id="ARBA00072369"/>
    </source>
</evidence>
<evidence type="ECO:0000256" key="5">
    <source>
        <dbReference type="ARBA" id="ARBA00022598"/>
    </source>
</evidence>
<dbReference type="FunFam" id="3.30.930.10:FF:000019">
    <property type="entry name" value="Threonine--tRNA ligase"/>
    <property type="match status" value="1"/>
</dbReference>
<comment type="similarity">
    <text evidence="2">Belongs to the class-II aminoacyl-tRNA synthetase family.</text>
</comment>
<dbReference type="FunFam" id="3.30.980.10:FF:000005">
    <property type="entry name" value="Threonyl-tRNA synthetase, mitochondrial"/>
    <property type="match status" value="1"/>
</dbReference>
<keyword evidence="18" id="KW-1185">Reference proteome</keyword>
<keyword evidence="4" id="KW-0963">Cytoplasm</keyword>
<dbReference type="HAMAP" id="MF_00184">
    <property type="entry name" value="Thr_tRNA_synth"/>
    <property type="match status" value="1"/>
</dbReference>
<evidence type="ECO:0000256" key="14">
    <source>
        <dbReference type="SAM" id="MobiDB-lite"/>
    </source>
</evidence>
<dbReference type="NCBIfam" id="TIGR00418">
    <property type="entry name" value="thrS"/>
    <property type="match status" value="1"/>
</dbReference>
<dbReference type="Pfam" id="PF07973">
    <property type="entry name" value="tRNA_SAD"/>
    <property type="match status" value="1"/>
</dbReference>
<dbReference type="InterPro" id="IPR033728">
    <property type="entry name" value="ThrRS_core"/>
</dbReference>
<proteinExistence type="inferred from homology"/>
<keyword evidence="9" id="KW-0030">Aminoacyl-tRNA synthetase</keyword>
<dbReference type="FunFam" id="3.40.50.800:FF:000003">
    <property type="entry name" value="Threonine--tRNA ligase 2, cytoplasmic"/>
    <property type="match status" value="1"/>
</dbReference>
<evidence type="ECO:0000313" key="18">
    <source>
        <dbReference type="Proteomes" id="UP000237144"/>
    </source>
</evidence>
<dbReference type="InterPro" id="IPR002320">
    <property type="entry name" value="Thr-tRNA-ligase_IIa"/>
</dbReference>
<dbReference type="GO" id="GO:0005739">
    <property type="term" value="C:mitochondrion"/>
    <property type="evidence" value="ECO:0007669"/>
    <property type="project" value="TreeGrafter"/>
</dbReference>
<keyword evidence="8" id="KW-0648">Protein biosynthesis</keyword>
<comment type="subcellular location">
    <subcellularLocation>
        <location evidence="1">Cytoplasm</location>
    </subcellularLocation>
</comment>
<dbReference type="Gene3D" id="3.30.980.10">
    <property type="entry name" value="Threonyl-trna Synthetase, Chain A, domain 2"/>
    <property type="match status" value="1"/>
</dbReference>
<evidence type="ECO:0000256" key="9">
    <source>
        <dbReference type="ARBA" id="ARBA00023146"/>
    </source>
</evidence>
<dbReference type="InterPro" id="IPR002314">
    <property type="entry name" value="aa-tRNA-synt_IIb"/>
</dbReference>
<keyword evidence="7" id="KW-0067">ATP-binding</keyword>
<dbReference type="SUPFAM" id="SSF81271">
    <property type="entry name" value="TGS-like"/>
    <property type="match status" value="1"/>
</dbReference>
<dbReference type="STRING" id="741276.A0A2S5BJ46"/>